<reference evidence="1 2" key="1">
    <citation type="submission" date="2019-06" db="EMBL/GenBank/DDBJ databases">
        <title>The draft genome of Rhizobium smilacinae PTYR-5.</title>
        <authorList>
            <person name="Liu L."/>
            <person name="Li L."/>
            <person name="Zhang X."/>
        </authorList>
    </citation>
    <scope>NUCLEOTIDE SEQUENCE [LARGE SCALE GENOMIC DNA]</scope>
    <source>
        <strain evidence="1 2">PTYR-5</strain>
    </source>
</reference>
<dbReference type="Pfam" id="PF25753">
    <property type="entry name" value="SF0329"/>
    <property type="match status" value="1"/>
</dbReference>
<dbReference type="EMBL" id="VDMN01000001">
    <property type="protein sequence ID" value="TNM65355.1"/>
    <property type="molecule type" value="Genomic_DNA"/>
</dbReference>
<keyword evidence="2" id="KW-1185">Reference proteome</keyword>
<dbReference type="Proteomes" id="UP000311605">
    <property type="component" value="Unassembled WGS sequence"/>
</dbReference>
<organism evidence="1 2">
    <name type="scientific">Aliirhizobium smilacinae</name>
    <dbReference type="NCBI Taxonomy" id="1395944"/>
    <lineage>
        <taxon>Bacteria</taxon>
        <taxon>Pseudomonadati</taxon>
        <taxon>Pseudomonadota</taxon>
        <taxon>Alphaproteobacteria</taxon>
        <taxon>Hyphomicrobiales</taxon>
        <taxon>Rhizobiaceae</taxon>
        <taxon>Aliirhizobium</taxon>
    </lineage>
</organism>
<dbReference type="AlphaFoldDB" id="A0A5C4XPF8"/>
<dbReference type="OrthoDB" id="9815878at2"/>
<comment type="caution">
    <text evidence="1">The sequence shown here is derived from an EMBL/GenBank/DDBJ whole genome shotgun (WGS) entry which is preliminary data.</text>
</comment>
<name>A0A5C4XPF8_9HYPH</name>
<dbReference type="RefSeq" id="WP_139672917.1">
    <property type="nucleotide sequence ID" value="NZ_VDMN01000001.1"/>
</dbReference>
<gene>
    <name evidence="1" type="ORF">FHP24_03515</name>
</gene>
<accession>A0A5C4XPF8</accession>
<proteinExistence type="predicted"/>
<dbReference type="InterPro" id="IPR057955">
    <property type="entry name" value="SF0329-like"/>
</dbReference>
<protein>
    <submittedName>
        <fullName evidence="1">Uncharacterized protein</fullName>
    </submittedName>
</protein>
<sequence length="161" mass="18827">MKWTKLKQLIEARFAPEVIGRVQVQTTRYRYAHDHEGEFFVTLDGKKIYGSTYYQYWKERVALCDEHGGELSSEDEREIERELRDRGVADHVDLHRAMFESLNQSIEAMLANSIPLIRALGVLDARCGKRRLTKLDDPNEHEFVRYVFQLRQPSVQALLAC</sequence>
<evidence type="ECO:0000313" key="2">
    <source>
        <dbReference type="Proteomes" id="UP000311605"/>
    </source>
</evidence>
<evidence type="ECO:0000313" key="1">
    <source>
        <dbReference type="EMBL" id="TNM65355.1"/>
    </source>
</evidence>